<dbReference type="InterPro" id="IPR050744">
    <property type="entry name" value="AI-2_Isomerase_LsrG"/>
</dbReference>
<evidence type="ECO:0000313" key="3">
    <source>
        <dbReference type="Proteomes" id="UP000627838"/>
    </source>
</evidence>
<reference evidence="2 3" key="1">
    <citation type="submission" date="2020-10" db="EMBL/GenBank/DDBJ databases">
        <title>Sequencing the genomes of 1000 actinobacteria strains.</title>
        <authorList>
            <person name="Klenk H.-P."/>
        </authorList>
    </citation>
    <scope>NUCLEOTIDE SEQUENCE [LARGE SCALE GENOMIC DNA]</scope>
    <source>
        <strain evidence="2 3">DSM 46744</strain>
    </source>
</reference>
<accession>A0ABR9K2A2</accession>
<dbReference type="Pfam" id="PF03992">
    <property type="entry name" value="ABM"/>
    <property type="match status" value="1"/>
</dbReference>
<dbReference type="EMBL" id="JADBDZ010000001">
    <property type="protein sequence ID" value="MBE1536952.1"/>
    <property type="molecule type" value="Genomic_DNA"/>
</dbReference>
<dbReference type="RefSeq" id="WP_192762910.1">
    <property type="nucleotide sequence ID" value="NZ_JADBDZ010000001.1"/>
</dbReference>
<dbReference type="PROSITE" id="PS51725">
    <property type="entry name" value="ABM"/>
    <property type="match status" value="1"/>
</dbReference>
<dbReference type="InterPro" id="IPR007138">
    <property type="entry name" value="ABM_dom"/>
</dbReference>
<proteinExistence type="predicted"/>
<protein>
    <submittedName>
        <fullName evidence="2">Autoinducer 2-degrading protein</fullName>
    </submittedName>
</protein>
<comment type="caution">
    <text evidence="2">The sequence shown here is derived from an EMBL/GenBank/DDBJ whole genome shotgun (WGS) entry which is preliminary data.</text>
</comment>
<organism evidence="2 3">
    <name type="scientific">Actinomadura algeriensis</name>
    <dbReference type="NCBI Taxonomy" id="1679523"/>
    <lineage>
        <taxon>Bacteria</taxon>
        <taxon>Bacillati</taxon>
        <taxon>Actinomycetota</taxon>
        <taxon>Actinomycetes</taxon>
        <taxon>Streptosporangiales</taxon>
        <taxon>Thermomonosporaceae</taxon>
        <taxon>Actinomadura</taxon>
    </lineage>
</organism>
<name>A0ABR9K2A2_9ACTN</name>
<dbReference type="Proteomes" id="UP000627838">
    <property type="component" value="Unassembled WGS sequence"/>
</dbReference>
<dbReference type="InterPro" id="IPR011008">
    <property type="entry name" value="Dimeric_a/b-barrel"/>
</dbReference>
<dbReference type="Gene3D" id="3.30.70.100">
    <property type="match status" value="1"/>
</dbReference>
<evidence type="ECO:0000313" key="2">
    <source>
        <dbReference type="EMBL" id="MBE1536952.1"/>
    </source>
</evidence>
<dbReference type="PANTHER" id="PTHR33336">
    <property type="entry name" value="QUINOL MONOOXYGENASE YGIN-RELATED"/>
    <property type="match status" value="1"/>
</dbReference>
<dbReference type="SUPFAM" id="SSF54909">
    <property type="entry name" value="Dimeric alpha+beta barrel"/>
    <property type="match status" value="1"/>
</dbReference>
<gene>
    <name evidence="2" type="ORF">H4W34_006785</name>
</gene>
<sequence length="111" mass="12332">MFVVIVNMRVEPGKLDDFRAALAENAEAARREPGCLRFDVLQSTGDPCAFVLHEIYRDEHAFFHEHRAAPHYPSWKAASAACVVPGTHQNTYCVPAELPAAGKPDDRGRSR</sequence>
<evidence type="ECO:0000259" key="1">
    <source>
        <dbReference type="PROSITE" id="PS51725"/>
    </source>
</evidence>
<dbReference type="PANTHER" id="PTHR33336:SF3">
    <property type="entry name" value="ABM DOMAIN-CONTAINING PROTEIN"/>
    <property type="match status" value="1"/>
</dbReference>
<keyword evidence="3" id="KW-1185">Reference proteome</keyword>
<feature type="domain" description="ABM" evidence="1">
    <location>
        <begin position="2"/>
        <end position="92"/>
    </location>
</feature>